<evidence type="ECO:0000313" key="2">
    <source>
        <dbReference type="Proteomes" id="UP000006718"/>
    </source>
</evidence>
<dbReference type="VEuPathDB" id="HostDB:ENSMMUG00000055090"/>
<reference evidence="2" key="1">
    <citation type="journal article" date="2007" name="Science">
        <title>Evolutionary and biomedical insights from the rhesus macaque genome.</title>
        <authorList>
            <person name="Gibbs R.A."/>
            <person name="Rogers J."/>
            <person name="Katze M.G."/>
            <person name="Bumgarner R."/>
            <person name="Weinstock G.M."/>
            <person name="Mardis E.R."/>
            <person name="Remington K.A."/>
            <person name="Strausberg R.L."/>
            <person name="Venter J.C."/>
            <person name="Wilson R.K."/>
            <person name="Batzer M.A."/>
            <person name="Bustamante C.D."/>
            <person name="Eichler E.E."/>
            <person name="Hahn M.W."/>
            <person name="Hardison R.C."/>
            <person name="Makova K.D."/>
            <person name="Miller W."/>
            <person name="Milosavljevic A."/>
            <person name="Palermo R.E."/>
            <person name="Siepel A."/>
            <person name="Sikela J.M."/>
            <person name="Attaway T."/>
            <person name="Bell S."/>
            <person name="Bernard K.E."/>
            <person name="Buhay C.J."/>
            <person name="Chandrabose M.N."/>
            <person name="Dao M."/>
            <person name="Davis C."/>
            <person name="Delehaunty K.D."/>
            <person name="Ding Y."/>
            <person name="Dinh H.H."/>
            <person name="Dugan-Rocha S."/>
            <person name="Fulton L.A."/>
            <person name="Gabisi R.A."/>
            <person name="Garner T.T."/>
            <person name="Godfrey J."/>
            <person name="Hawes A.C."/>
            <person name="Hernandez J."/>
            <person name="Hines S."/>
            <person name="Holder M."/>
            <person name="Hume J."/>
            <person name="Jhangiani S.N."/>
            <person name="Joshi V."/>
            <person name="Khan Z.M."/>
            <person name="Kirkness E.F."/>
            <person name="Cree A."/>
            <person name="Fowler R.G."/>
            <person name="Lee S."/>
            <person name="Lewis L.R."/>
            <person name="Li Z."/>
            <person name="Liu Y.-S."/>
            <person name="Moore S.M."/>
            <person name="Muzny D."/>
            <person name="Nazareth L.V."/>
            <person name="Ngo D.N."/>
            <person name="Okwuonu G.O."/>
            <person name="Pai G."/>
            <person name="Parker D."/>
            <person name="Paul H.A."/>
            <person name="Pfannkoch C."/>
            <person name="Pohl C.S."/>
            <person name="Rogers Y.-H.C."/>
            <person name="Ruiz S.J."/>
            <person name="Sabo A."/>
            <person name="Santibanez J."/>
            <person name="Schneider B.W."/>
            <person name="Smith S.M."/>
            <person name="Sodergren E."/>
            <person name="Svatek A.F."/>
            <person name="Utterback T.R."/>
            <person name="Vattathil S."/>
            <person name="Warren W."/>
            <person name="White C.S."/>
            <person name="Chinwalla A.T."/>
            <person name="Feng Y."/>
            <person name="Halpern A.L."/>
            <person name="Hillier L.W."/>
            <person name="Huang X."/>
            <person name="Minx P."/>
            <person name="Nelson J.O."/>
            <person name="Pepin K.H."/>
            <person name="Qin X."/>
            <person name="Sutton G.G."/>
            <person name="Venter E."/>
            <person name="Walenz B.P."/>
            <person name="Wallis J.W."/>
            <person name="Worley K.C."/>
            <person name="Yang S.-P."/>
            <person name="Jones S.M."/>
            <person name="Marra M.A."/>
            <person name="Rocchi M."/>
            <person name="Schein J.E."/>
            <person name="Baertsch R."/>
            <person name="Clarke L."/>
            <person name="Csuros M."/>
            <person name="Glasscock J."/>
            <person name="Harris R.A."/>
            <person name="Havlak P."/>
            <person name="Jackson A.R."/>
            <person name="Jiang H."/>
            <person name="Liu Y."/>
            <person name="Messina D.N."/>
            <person name="Shen Y."/>
            <person name="Song H.X.-Z."/>
            <person name="Wylie T."/>
            <person name="Zhang L."/>
            <person name="Birney E."/>
            <person name="Han K."/>
            <person name="Konkel M.K."/>
            <person name="Lee J."/>
            <person name="Smit A.F.A."/>
            <person name="Ullmer B."/>
            <person name="Wang H."/>
            <person name="Xing J."/>
            <person name="Burhans R."/>
            <person name="Cheng Z."/>
            <person name="Karro J.E."/>
            <person name="Ma J."/>
            <person name="Raney B."/>
            <person name="She X."/>
            <person name="Cox M.J."/>
            <person name="Demuth J.P."/>
            <person name="Dumas L.J."/>
            <person name="Han S.-G."/>
            <person name="Hopkins J."/>
            <person name="Karimpour-Fard A."/>
            <person name="Kim Y.H."/>
            <person name="Pollack J.R."/>
            <person name="Vinar T."/>
            <person name="Addo-Quaye C."/>
            <person name="Degenhardt J."/>
            <person name="Denby A."/>
            <person name="Hubisz M.J."/>
            <person name="Indap A."/>
            <person name="Kosiol C."/>
            <person name="Lahn B.T."/>
            <person name="Lawson H.A."/>
            <person name="Marklein A."/>
            <person name="Nielsen R."/>
            <person name="Vallender E.J."/>
            <person name="Clark A.G."/>
            <person name="Ferguson B."/>
            <person name="Hernandez R.D."/>
            <person name="Hirani K."/>
            <person name="Kehrer-Sawatzki H."/>
            <person name="Kolb J."/>
            <person name="Patil S."/>
            <person name="Pu L.-L."/>
            <person name="Ren Y."/>
            <person name="Smith D.G."/>
            <person name="Wheeler D.A."/>
            <person name="Schenck I."/>
            <person name="Ball E.V."/>
            <person name="Chen R."/>
            <person name="Cooper D.N."/>
            <person name="Giardine B."/>
            <person name="Hsu F."/>
            <person name="Kent W.J."/>
            <person name="Lesk A."/>
            <person name="Nelson D.L."/>
            <person name="O'brien W.E."/>
            <person name="Pruefer K."/>
            <person name="Stenson P.D."/>
            <person name="Wallace J.C."/>
            <person name="Ke H."/>
            <person name="Liu X.-M."/>
            <person name="Wang P."/>
            <person name="Xiang A.P."/>
            <person name="Yang F."/>
            <person name="Barber G.P."/>
            <person name="Haussler D."/>
            <person name="Karolchik D."/>
            <person name="Kern A.D."/>
            <person name="Kuhn R.M."/>
            <person name="Smith K.E."/>
            <person name="Zwieg A.S."/>
        </authorList>
    </citation>
    <scope>NUCLEOTIDE SEQUENCE [LARGE SCALE GENOMIC DNA]</scope>
    <source>
        <strain evidence="2">17573</strain>
    </source>
</reference>
<sequence>GGRGAAHRGRPRSGPVMATVVAASVRGIRAGQAASGSEAGATHWCRSLVLATWEAEEVEQRCCDTHPQLLPSHGLATQEAPVPLQQPWNGRRWGGQIPQSLPLLVVSPLGRIGPLCCTQGLSRAAG</sequence>
<reference evidence="1" key="4">
    <citation type="submission" date="2025-09" db="UniProtKB">
        <authorList>
            <consortium name="Ensembl"/>
        </authorList>
    </citation>
    <scope>IDENTIFICATION</scope>
    <source>
        <strain evidence="1">17573</strain>
    </source>
</reference>
<proteinExistence type="predicted"/>
<dbReference type="Ensembl" id="ENSMMUT00000107114.1">
    <property type="protein sequence ID" value="ENSMMUP00000066246.1"/>
    <property type="gene ID" value="ENSMMUG00000055090.1"/>
</dbReference>
<organism evidence="1 2">
    <name type="scientific">Macaca mulatta</name>
    <name type="common">Rhesus macaque</name>
    <dbReference type="NCBI Taxonomy" id="9544"/>
    <lineage>
        <taxon>Eukaryota</taxon>
        <taxon>Metazoa</taxon>
        <taxon>Chordata</taxon>
        <taxon>Craniata</taxon>
        <taxon>Vertebrata</taxon>
        <taxon>Euteleostomi</taxon>
        <taxon>Mammalia</taxon>
        <taxon>Eutheria</taxon>
        <taxon>Euarchontoglires</taxon>
        <taxon>Primates</taxon>
        <taxon>Haplorrhini</taxon>
        <taxon>Catarrhini</taxon>
        <taxon>Cercopithecidae</taxon>
        <taxon>Cercopithecinae</taxon>
        <taxon>Macaca</taxon>
    </lineage>
</organism>
<dbReference type="InParanoid" id="A0A5F7ZKV2"/>
<protein>
    <submittedName>
        <fullName evidence="1">Uncharacterized protein</fullName>
    </submittedName>
</protein>
<dbReference type="Bgee" id="ENSMMUG00000055090">
    <property type="expression patterns" value="Expressed in cortex of kidney and 18 other cell types or tissues"/>
</dbReference>
<reference evidence="1" key="2">
    <citation type="submission" date="2019-01" db="EMBL/GenBank/DDBJ databases">
        <authorList>
            <person name="Graves T."/>
            <person name="Eichler E.E."/>
            <person name="Wilson R.K."/>
        </authorList>
    </citation>
    <scope>NUCLEOTIDE SEQUENCE [LARGE SCALE GENOMIC DNA]</scope>
    <source>
        <strain evidence="1">17573</strain>
    </source>
</reference>
<accession>A0A5F7ZKV2</accession>
<reference evidence="1" key="3">
    <citation type="submission" date="2025-08" db="UniProtKB">
        <authorList>
            <consortium name="Ensembl"/>
        </authorList>
    </citation>
    <scope>IDENTIFICATION</scope>
    <source>
        <strain evidence="1">17573</strain>
    </source>
</reference>
<dbReference type="Proteomes" id="UP000006718">
    <property type="component" value="Chromosome 20"/>
</dbReference>
<name>A0A5F7ZKV2_MACMU</name>
<keyword evidence="2" id="KW-1185">Reference proteome</keyword>
<dbReference type="AlphaFoldDB" id="A0A5F7ZKV2"/>
<evidence type="ECO:0000313" key="1">
    <source>
        <dbReference type="Ensembl" id="ENSMMUP00000066246.1"/>
    </source>
</evidence>